<dbReference type="EC" id="3.6.1.23" evidence="2"/>
<accession>A0A6I2UBW0</accession>
<dbReference type="GO" id="GO:0004170">
    <property type="term" value="F:dUTP diphosphatase activity"/>
    <property type="evidence" value="ECO:0007669"/>
    <property type="project" value="UniProtKB-EC"/>
</dbReference>
<dbReference type="GO" id="GO:0006226">
    <property type="term" value="P:dUMP biosynthetic process"/>
    <property type="evidence" value="ECO:0007669"/>
    <property type="project" value="InterPro"/>
</dbReference>
<dbReference type="PANTHER" id="PTHR11241:SF0">
    <property type="entry name" value="DEOXYURIDINE 5'-TRIPHOSPHATE NUCLEOTIDOHYDROLASE"/>
    <property type="match status" value="1"/>
</dbReference>
<dbReference type="AlphaFoldDB" id="A0A6I2UBW0"/>
<keyword evidence="4" id="KW-0546">Nucleotide metabolism</keyword>
<evidence type="ECO:0000256" key="5">
    <source>
        <dbReference type="ARBA" id="ARBA00047686"/>
    </source>
</evidence>
<dbReference type="InterPro" id="IPR036157">
    <property type="entry name" value="dUTPase-like_sf"/>
</dbReference>
<protein>
    <recommendedName>
        <fullName evidence="2">dUTP diphosphatase</fullName>
        <ecNumber evidence="2">3.6.1.23</ecNumber>
    </recommendedName>
</protein>
<keyword evidence="8" id="KW-1185">Reference proteome</keyword>
<evidence type="ECO:0000259" key="6">
    <source>
        <dbReference type="Pfam" id="PF00692"/>
    </source>
</evidence>
<dbReference type="PANTHER" id="PTHR11241">
    <property type="entry name" value="DEOXYURIDINE 5'-TRIPHOSPHATE NUCLEOTIDOHYDROLASE"/>
    <property type="match status" value="1"/>
</dbReference>
<organism evidence="7 8">
    <name type="scientific">Anaerovibrio slackiae</name>
    <dbReference type="NCBI Taxonomy" id="2652309"/>
    <lineage>
        <taxon>Bacteria</taxon>
        <taxon>Bacillati</taxon>
        <taxon>Bacillota</taxon>
        <taxon>Negativicutes</taxon>
        <taxon>Selenomonadales</taxon>
        <taxon>Selenomonadaceae</taxon>
        <taxon>Anaerovibrio</taxon>
    </lineage>
</organism>
<evidence type="ECO:0000256" key="3">
    <source>
        <dbReference type="ARBA" id="ARBA00022801"/>
    </source>
</evidence>
<dbReference type="SUPFAM" id="SSF51283">
    <property type="entry name" value="dUTPase-like"/>
    <property type="match status" value="1"/>
</dbReference>
<comment type="catalytic activity">
    <reaction evidence="5">
        <text>dUTP + H2O = dUMP + diphosphate + H(+)</text>
        <dbReference type="Rhea" id="RHEA:10248"/>
        <dbReference type="ChEBI" id="CHEBI:15377"/>
        <dbReference type="ChEBI" id="CHEBI:15378"/>
        <dbReference type="ChEBI" id="CHEBI:33019"/>
        <dbReference type="ChEBI" id="CHEBI:61555"/>
        <dbReference type="ChEBI" id="CHEBI:246422"/>
        <dbReference type="EC" id="3.6.1.23"/>
    </reaction>
</comment>
<proteinExistence type="inferred from homology"/>
<dbReference type="Proteomes" id="UP000433181">
    <property type="component" value="Unassembled WGS sequence"/>
</dbReference>
<dbReference type="GO" id="GO:0046081">
    <property type="term" value="P:dUTP catabolic process"/>
    <property type="evidence" value="ECO:0007669"/>
    <property type="project" value="InterPro"/>
</dbReference>
<dbReference type="Pfam" id="PF00692">
    <property type="entry name" value="dUTPase"/>
    <property type="match status" value="1"/>
</dbReference>
<evidence type="ECO:0000256" key="1">
    <source>
        <dbReference type="ARBA" id="ARBA00006581"/>
    </source>
</evidence>
<gene>
    <name evidence="7" type="ORF">FYJ84_08375</name>
</gene>
<evidence type="ECO:0000313" key="7">
    <source>
        <dbReference type="EMBL" id="MSU08998.1"/>
    </source>
</evidence>
<dbReference type="InterPro" id="IPR033704">
    <property type="entry name" value="dUTPase_trimeric"/>
</dbReference>
<evidence type="ECO:0000256" key="2">
    <source>
        <dbReference type="ARBA" id="ARBA00012379"/>
    </source>
</evidence>
<evidence type="ECO:0000313" key="8">
    <source>
        <dbReference type="Proteomes" id="UP000433181"/>
    </source>
</evidence>
<dbReference type="InterPro" id="IPR029054">
    <property type="entry name" value="dUTPase-like"/>
</dbReference>
<dbReference type="GO" id="GO:0000287">
    <property type="term" value="F:magnesium ion binding"/>
    <property type="evidence" value="ECO:0007669"/>
    <property type="project" value="InterPro"/>
</dbReference>
<evidence type="ECO:0000256" key="4">
    <source>
        <dbReference type="ARBA" id="ARBA00023080"/>
    </source>
</evidence>
<keyword evidence="3 7" id="KW-0378">Hydrolase</keyword>
<sequence length="156" mass="16908">MNDKDGRQRGFEVVSAYMEKGIELPARKTGSSAGYDIQAAEDVTLLPHQVTLVPTGLKAYMQPDEYLGLHVRSGFSIKNQVSCINSQGIIDADYYNNPDNEGHIMLPLINHGEKAVKIARGMRVAQGIFYRYLLVDGDRAGCGAGRGGGFGSTGDR</sequence>
<dbReference type="CDD" id="cd07557">
    <property type="entry name" value="trimeric_dUTPase"/>
    <property type="match status" value="1"/>
</dbReference>
<reference evidence="7 8" key="1">
    <citation type="submission" date="2019-08" db="EMBL/GenBank/DDBJ databases">
        <title>In-depth cultivation of the pig gut microbiome towards novel bacterial diversity and tailored functional studies.</title>
        <authorList>
            <person name="Wylensek D."/>
            <person name="Hitch T.C.A."/>
            <person name="Clavel T."/>
        </authorList>
    </citation>
    <scope>NUCLEOTIDE SEQUENCE [LARGE SCALE GENOMIC DNA]</scope>
    <source>
        <strain evidence="7 8">WCA-693-APC-5D-A</strain>
    </source>
</reference>
<comment type="caution">
    <text evidence="7">The sequence shown here is derived from an EMBL/GenBank/DDBJ whole genome shotgun (WGS) entry which is preliminary data.</text>
</comment>
<dbReference type="Gene3D" id="2.70.40.10">
    <property type="match status" value="1"/>
</dbReference>
<dbReference type="InterPro" id="IPR008181">
    <property type="entry name" value="dUTPase"/>
</dbReference>
<name>A0A6I2UBW0_9FIRM</name>
<feature type="domain" description="dUTPase-like" evidence="6">
    <location>
        <begin position="22"/>
        <end position="132"/>
    </location>
</feature>
<dbReference type="EMBL" id="VUNR01000015">
    <property type="protein sequence ID" value="MSU08998.1"/>
    <property type="molecule type" value="Genomic_DNA"/>
</dbReference>
<comment type="similarity">
    <text evidence="1">Belongs to the dUTPase family.</text>
</comment>